<proteinExistence type="predicted"/>
<keyword evidence="2" id="KW-1185">Reference proteome</keyword>
<protein>
    <submittedName>
        <fullName evidence="1">Uncharacterized protein</fullName>
    </submittedName>
</protein>
<dbReference type="AlphaFoldDB" id="A0A975BL76"/>
<evidence type="ECO:0000313" key="1">
    <source>
        <dbReference type="EMBL" id="QTA87754.1"/>
    </source>
</evidence>
<dbReference type="Proteomes" id="UP000663722">
    <property type="component" value="Chromosome"/>
</dbReference>
<accession>A0A975BL76</accession>
<organism evidence="1 2">
    <name type="scientific">Desulfonema magnum</name>
    <dbReference type="NCBI Taxonomy" id="45655"/>
    <lineage>
        <taxon>Bacteria</taxon>
        <taxon>Pseudomonadati</taxon>
        <taxon>Thermodesulfobacteriota</taxon>
        <taxon>Desulfobacteria</taxon>
        <taxon>Desulfobacterales</taxon>
        <taxon>Desulfococcaceae</taxon>
        <taxon>Desulfonema</taxon>
    </lineage>
</organism>
<evidence type="ECO:0000313" key="2">
    <source>
        <dbReference type="Proteomes" id="UP000663722"/>
    </source>
</evidence>
<gene>
    <name evidence="1" type="ORF">dnm_037910</name>
</gene>
<sequence>MATDNSLNKAKKILFFNNDTFISASTSSEKDQYRQSNQKKCFL</sequence>
<reference evidence="1" key="1">
    <citation type="journal article" date="2021" name="Microb. Physiol.">
        <title>Proteogenomic Insights into the Physiology of Marine, Sulfate-Reducing, Filamentous Desulfonema limicola and Desulfonema magnum.</title>
        <authorList>
            <person name="Schnaars V."/>
            <person name="Wohlbrand L."/>
            <person name="Scheve S."/>
            <person name="Hinrichs C."/>
            <person name="Reinhardt R."/>
            <person name="Rabus R."/>
        </authorList>
    </citation>
    <scope>NUCLEOTIDE SEQUENCE</scope>
    <source>
        <strain evidence="1">4be13</strain>
    </source>
</reference>
<name>A0A975BL76_9BACT</name>
<dbReference type="KEGG" id="dmm:dnm_037910"/>
<dbReference type="EMBL" id="CP061800">
    <property type="protein sequence ID" value="QTA87754.1"/>
    <property type="molecule type" value="Genomic_DNA"/>
</dbReference>